<name>A0A9K3CSD7_9EUKA</name>
<dbReference type="SUPFAM" id="SSF75632">
    <property type="entry name" value="Cullin homology domain"/>
    <property type="match status" value="1"/>
</dbReference>
<comment type="caution">
    <text evidence="1">The sequence shown here is derived from an EMBL/GenBank/DDBJ whole genome shotgun (WGS) entry which is preliminary data.</text>
</comment>
<feature type="non-terminal residue" evidence="1">
    <location>
        <position position="1"/>
    </location>
</feature>
<dbReference type="Proteomes" id="UP000265618">
    <property type="component" value="Unassembled WGS sequence"/>
</dbReference>
<protein>
    <submittedName>
        <fullName evidence="1">Uncharacterized protein</fullName>
    </submittedName>
</protein>
<proteinExistence type="predicted"/>
<evidence type="ECO:0000313" key="1">
    <source>
        <dbReference type="EMBL" id="GIQ82434.1"/>
    </source>
</evidence>
<dbReference type="Gene3D" id="3.30.230.130">
    <property type="entry name" value="Cullin, Chain C, Domain 2"/>
    <property type="match status" value="1"/>
</dbReference>
<organism evidence="1 2">
    <name type="scientific">Kipferlia bialata</name>
    <dbReference type="NCBI Taxonomy" id="797122"/>
    <lineage>
        <taxon>Eukaryota</taxon>
        <taxon>Metamonada</taxon>
        <taxon>Carpediemonas-like organisms</taxon>
        <taxon>Kipferlia</taxon>
    </lineage>
</organism>
<sequence>IHALCDHYASYRLCIQEQISGLYLLVYRQKLRVDPSTEGTVQRGLRLWREIVLSNPAISEHVLKAAAQHLTGLLLDEREPLPLPWGDTLVAMLIATESSVALNHAVEGVQAEAKLWGHSHLDSGVSVEEYINLVSEVCARIDELRTGAEPELPDMLVDAVLEALITENRDKILTELLPPVLNTTPLNVLGTLLFDLAPRLPGLYDDVVHVVASAMGASLDECVEKHSAMPVTDVVALFEQVNTILEHYTKTAKALRDPSCPDIAASLESRINAEFGRFVQRHPPLPIYTSRLVQRMMIAPSVKDKLGLESAKGPLDHLAGLPVRIAAGLPVSARDDFFLALASGLGCRLINGQSSVTRERDLVGAFVAEGLSGRFSQKFYRRKVEFLASMGVCEVAATYGEGIPTTLVVPTSCYMILAAIPPSGPVTLSQLKAAVSLPDPLLLPSLAALASHAHPLLLVHKGGERGEAVITHNRAFIPAARVHVTISEDVLEADILAEGEADAEESLFPSDHRAKLILYKHLKDVGQMPESELLEYCVTAGRGSVSIEDAKVALERALNVFDFAREGVDIVWED</sequence>
<gene>
    <name evidence="1" type="ORF">KIPB_003571</name>
</gene>
<reference evidence="1 2" key="1">
    <citation type="journal article" date="2018" name="PLoS ONE">
        <title>The draft genome of Kipferlia bialata reveals reductive genome evolution in fornicate parasites.</title>
        <authorList>
            <person name="Tanifuji G."/>
            <person name="Takabayashi S."/>
            <person name="Kume K."/>
            <person name="Takagi M."/>
            <person name="Nakayama T."/>
            <person name="Kamikawa R."/>
            <person name="Inagaki Y."/>
            <person name="Hashimoto T."/>
        </authorList>
    </citation>
    <scope>NUCLEOTIDE SEQUENCE [LARGE SCALE GENOMIC DNA]</scope>
    <source>
        <strain evidence="1">NY0173</strain>
    </source>
</reference>
<evidence type="ECO:0000313" key="2">
    <source>
        <dbReference type="Proteomes" id="UP000265618"/>
    </source>
</evidence>
<accession>A0A9K3CSD7</accession>
<dbReference type="InterPro" id="IPR036317">
    <property type="entry name" value="Cullin_homology_sf"/>
</dbReference>
<dbReference type="AlphaFoldDB" id="A0A9K3CSD7"/>
<dbReference type="EMBL" id="BDIP01000693">
    <property type="protein sequence ID" value="GIQ82434.1"/>
    <property type="molecule type" value="Genomic_DNA"/>
</dbReference>
<keyword evidence="2" id="KW-1185">Reference proteome</keyword>